<dbReference type="Proteomes" id="UP001521116">
    <property type="component" value="Unassembled WGS sequence"/>
</dbReference>
<evidence type="ECO:0000256" key="3">
    <source>
        <dbReference type="ARBA" id="ARBA00005459"/>
    </source>
</evidence>
<evidence type="ECO:0000313" key="8">
    <source>
        <dbReference type="Proteomes" id="UP001521116"/>
    </source>
</evidence>
<comment type="caution">
    <text evidence="7">The sequence shown here is derived from an EMBL/GenBank/DDBJ whole genome shotgun (WGS) entry which is preliminary data.</text>
</comment>
<organism evidence="7 8">
    <name type="scientific">Neofusicoccum ribis</name>
    <dbReference type="NCBI Taxonomy" id="45134"/>
    <lineage>
        <taxon>Eukaryota</taxon>
        <taxon>Fungi</taxon>
        <taxon>Dikarya</taxon>
        <taxon>Ascomycota</taxon>
        <taxon>Pezizomycotina</taxon>
        <taxon>Dothideomycetes</taxon>
        <taxon>Dothideomycetes incertae sedis</taxon>
        <taxon>Botryosphaeriales</taxon>
        <taxon>Botryosphaeriaceae</taxon>
        <taxon>Neofusicoccum</taxon>
    </lineage>
</organism>
<evidence type="ECO:0000256" key="6">
    <source>
        <dbReference type="SAM" id="MobiDB-lite"/>
    </source>
</evidence>
<proteinExistence type="inferred from homology"/>
<dbReference type="Pfam" id="PF08591">
    <property type="entry name" value="RNR_inhib"/>
    <property type="match status" value="1"/>
</dbReference>
<name>A0ABR3SUM0_9PEZI</name>
<protein>
    <submittedName>
        <fullName evidence="7">Uncharacterized protein</fullName>
    </submittedName>
</protein>
<keyword evidence="5" id="KW-0539">Nucleus</keyword>
<keyword evidence="8" id="KW-1185">Reference proteome</keyword>
<dbReference type="PANTHER" id="PTHR28081">
    <property type="entry name" value="DAMAGE-REGULATED IMPORT FACILITATOR 1-RELATED"/>
    <property type="match status" value="1"/>
</dbReference>
<evidence type="ECO:0000256" key="1">
    <source>
        <dbReference type="ARBA" id="ARBA00004123"/>
    </source>
</evidence>
<evidence type="ECO:0000256" key="5">
    <source>
        <dbReference type="ARBA" id="ARBA00023242"/>
    </source>
</evidence>
<comment type="subcellular location">
    <subcellularLocation>
        <location evidence="2">Cytoplasm</location>
    </subcellularLocation>
    <subcellularLocation>
        <location evidence="1">Nucleus</location>
    </subcellularLocation>
</comment>
<feature type="region of interest" description="Disordered" evidence="6">
    <location>
        <begin position="385"/>
        <end position="422"/>
    </location>
</feature>
<keyword evidence="4" id="KW-0963">Cytoplasm</keyword>
<comment type="similarity">
    <text evidence="3">Belongs to the DIF1/spd1 family.</text>
</comment>
<sequence>MEELINHLHDHGQIWEKSTATEAERIQVSEIWDIIPADEQHVFHTTINGYKLQKWLKTIRPDPKKPSPSRQQCSLRILWVKTGRKPNMQHMSESQVNAVVNVFKLRLAYTYYRTSSAGVTELSQCHDSSKKSQYGIQLPAKDGGNLATTAWSCGKHSSGKRPFQPSITSYFARANRSDPDASPSPTRNDAQHQGLAAVPANVQASLLNVGMRVRKSVPEGYKTHKTVPPAAAGSAPYKAQAAFVPASAASRPTELLPFCGLHKTGGYVAQQPTTAPYIHDAGSAAATTHNPVDAHGIHFSADDFAFSSQESNTSIISTDSLPNAHKRRFEDEDEQDDGCAAGGTGRPLFPSLNTSLAVPAANDDDLQISPRTVYPVSHTAMPNLSAPLRPVARPKSRRRNGGGIADVAMGRQANGDSGLDFGEAEFLKPTEEWEGEVEMGGV</sequence>
<dbReference type="EMBL" id="JAJVDC020000049">
    <property type="protein sequence ID" value="KAL1630272.1"/>
    <property type="molecule type" value="Genomic_DNA"/>
</dbReference>
<dbReference type="PANTHER" id="PTHR28081:SF1">
    <property type="entry name" value="DAMAGE-REGULATED IMPORT FACILITATOR 1"/>
    <property type="match status" value="1"/>
</dbReference>
<evidence type="ECO:0000256" key="4">
    <source>
        <dbReference type="ARBA" id="ARBA00022490"/>
    </source>
</evidence>
<dbReference type="InterPro" id="IPR013900">
    <property type="entry name" value="RNR_inhibitor"/>
</dbReference>
<reference evidence="7 8" key="1">
    <citation type="submission" date="2024-02" db="EMBL/GenBank/DDBJ databases">
        <title>De novo assembly and annotation of 12 fungi associated with fruit tree decline syndrome in Ontario, Canada.</title>
        <authorList>
            <person name="Sulman M."/>
            <person name="Ellouze W."/>
            <person name="Ilyukhin E."/>
        </authorList>
    </citation>
    <scope>NUCLEOTIDE SEQUENCE [LARGE SCALE GENOMIC DNA]</scope>
    <source>
        <strain evidence="7 8">M1-105</strain>
    </source>
</reference>
<gene>
    <name evidence="7" type="ORF">SLS56_005097</name>
</gene>
<evidence type="ECO:0000313" key="7">
    <source>
        <dbReference type="EMBL" id="KAL1630272.1"/>
    </source>
</evidence>
<accession>A0ABR3SUM0</accession>
<evidence type="ECO:0000256" key="2">
    <source>
        <dbReference type="ARBA" id="ARBA00004496"/>
    </source>
</evidence>